<feature type="signal peptide" evidence="1">
    <location>
        <begin position="1"/>
        <end position="19"/>
    </location>
</feature>
<organism evidence="2 3">
    <name type="scientific">Sordaria brevicollis</name>
    <dbReference type="NCBI Taxonomy" id="83679"/>
    <lineage>
        <taxon>Eukaryota</taxon>
        <taxon>Fungi</taxon>
        <taxon>Dikarya</taxon>
        <taxon>Ascomycota</taxon>
        <taxon>Pezizomycotina</taxon>
        <taxon>Sordariomycetes</taxon>
        <taxon>Sordariomycetidae</taxon>
        <taxon>Sordariales</taxon>
        <taxon>Sordariaceae</taxon>
        <taxon>Sordaria</taxon>
    </lineage>
</organism>
<evidence type="ECO:0008006" key="4">
    <source>
        <dbReference type="Google" id="ProtNLM"/>
    </source>
</evidence>
<comment type="caution">
    <text evidence="2">The sequence shown here is derived from an EMBL/GenBank/DDBJ whole genome shotgun (WGS) entry which is preliminary data.</text>
</comment>
<protein>
    <recommendedName>
        <fullName evidence="4">Secreted protein</fullName>
    </recommendedName>
</protein>
<accession>A0AAE0PMM6</accession>
<dbReference type="Proteomes" id="UP001281003">
    <property type="component" value="Unassembled WGS sequence"/>
</dbReference>
<name>A0AAE0PMM6_SORBR</name>
<sequence length="70" mass="7881">MDAWVMLLLLLLLRPHSTALSLLASDLLGNHRWRYWRELAVLSSPSCGSLLVLKVYRPVPAWRVDIPSGG</sequence>
<keyword evidence="1" id="KW-0732">Signal</keyword>
<proteinExistence type="predicted"/>
<dbReference type="EMBL" id="JAUTDP010000001">
    <property type="protein sequence ID" value="KAK3402664.1"/>
    <property type="molecule type" value="Genomic_DNA"/>
</dbReference>
<evidence type="ECO:0000313" key="3">
    <source>
        <dbReference type="Proteomes" id="UP001281003"/>
    </source>
</evidence>
<keyword evidence="3" id="KW-1185">Reference proteome</keyword>
<dbReference type="AlphaFoldDB" id="A0AAE0PMM6"/>
<gene>
    <name evidence="2" type="ORF">B0T20DRAFT_398835</name>
</gene>
<evidence type="ECO:0000256" key="1">
    <source>
        <dbReference type="SAM" id="SignalP"/>
    </source>
</evidence>
<reference evidence="2" key="2">
    <citation type="submission" date="2023-07" db="EMBL/GenBank/DDBJ databases">
        <authorList>
            <consortium name="Lawrence Berkeley National Laboratory"/>
            <person name="Haridas S."/>
            <person name="Hensen N."/>
            <person name="Bonometti L."/>
            <person name="Westerberg I."/>
            <person name="Brannstrom I.O."/>
            <person name="Guillou S."/>
            <person name="Cros-Aarteil S."/>
            <person name="Calhoun S."/>
            <person name="Kuo A."/>
            <person name="Mondo S."/>
            <person name="Pangilinan J."/>
            <person name="Riley R."/>
            <person name="LaButti K."/>
            <person name="Andreopoulos B."/>
            <person name="Lipzen A."/>
            <person name="Chen C."/>
            <person name="Yanf M."/>
            <person name="Daum C."/>
            <person name="Ng V."/>
            <person name="Clum A."/>
            <person name="Steindorff A."/>
            <person name="Ohm R."/>
            <person name="Martin F."/>
            <person name="Silar P."/>
            <person name="Natvig D."/>
            <person name="Lalanne C."/>
            <person name="Gautier V."/>
            <person name="Ament-velasquez S.L."/>
            <person name="Kruys A."/>
            <person name="Hutchinson M.I."/>
            <person name="Powell A.J."/>
            <person name="Barry K."/>
            <person name="Miller A.N."/>
            <person name="Grigoriev I.V."/>
            <person name="Debuchy R."/>
            <person name="Gladieux P."/>
            <person name="Thoren M.H."/>
            <person name="Johannesson H."/>
        </authorList>
    </citation>
    <scope>NUCLEOTIDE SEQUENCE</scope>
    <source>
        <strain evidence="2">FGSC 1904</strain>
    </source>
</reference>
<evidence type="ECO:0000313" key="2">
    <source>
        <dbReference type="EMBL" id="KAK3402664.1"/>
    </source>
</evidence>
<reference evidence="2" key="1">
    <citation type="journal article" date="2023" name="Mol. Phylogenet. Evol.">
        <title>Genome-scale phylogeny and comparative genomics of the fungal order Sordariales.</title>
        <authorList>
            <person name="Hensen N."/>
            <person name="Bonometti L."/>
            <person name="Westerberg I."/>
            <person name="Brannstrom I.O."/>
            <person name="Guillou S."/>
            <person name="Cros-Aarteil S."/>
            <person name="Calhoun S."/>
            <person name="Haridas S."/>
            <person name="Kuo A."/>
            <person name="Mondo S."/>
            <person name="Pangilinan J."/>
            <person name="Riley R."/>
            <person name="LaButti K."/>
            <person name="Andreopoulos B."/>
            <person name="Lipzen A."/>
            <person name="Chen C."/>
            <person name="Yan M."/>
            <person name="Daum C."/>
            <person name="Ng V."/>
            <person name="Clum A."/>
            <person name="Steindorff A."/>
            <person name="Ohm R.A."/>
            <person name="Martin F."/>
            <person name="Silar P."/>
            <person name="Natvig D.O."/>
            <person name="Lalanne C."/>
            <person name="Gautier V."/>
            <person name="Ament-Velasquez S.L."/>
            <person name="Kruys A."/>
            <person name="Hutchinson M.I."/>
            <person name="Powell A.J."/>
            <person name="Barry K."/>
            <person name="Miller A.N."/>
            <person name="Grigoriev I.V."/>
            <person name="Debuchy R."/>
            <person name="Gladieux P."/>
            <person name="Hiltunen Thoren M."/>
            <person name="Johannesson H."/>
        </authorList>
    </citation>
    <scope>NUCLEOTIDE SEQUENCE</scope>
    <source>
        <strain evidence="2">FGSC 1904</strain>
    </source>
</reference>
<feature type="chain" id="PRO_5042226809" description="Secreted protein" evidence="1">
    <location>
        <begin position="20"/>
        <end position="70"/>
    </location>
</feature>